<sequence length="308" mass="35190">MFNSSLVSHFVLGAYIDIGPFKYAAFLILLLMYGGILLSNLLLIVIICLNRTLHEPMYLFLCSLFFNELYGSTAIFPMLLFQILQDNHEVSSVMCLLQIFALYSYGGIEFATIALISYDRYLAICCPLRYNSIMTPNKIAGLIALTWCYFILLNIVITYGLIAPLTLCGNILRKVYCDNFYVVRLSCFDTRLNNIFGLTHVFAVILGLILLIIYTYIRILHVCLNGSKQTRQKALSTCTPHLLSLMNFSFGAFYEIMHSRFDTLALPNPLRVFLSLYWLIVQPLINPLVYGLKMNKIRLILRMLLCGK</sequence>
<feature type="transmembrane region" description="Helical" evidence="13">
    <location>
        <begin position="272"/>
        <end position="292"/>
    </location>
</feature>
<evidence type="ECO:0000259" key="14">
    <source>
        <dbReference type="PROSITE" id="PS50262"/>
    </source>
</evidence>
<reference evidence="15" key="2">
    <citation type="submission" date="2025-09" db="UniProtKB">
        <authorList>
            <consortium name="Ensembl"/>
        </authorList>
    </citation>
    <scope>IDENTIFICATION</scope>
</reference>
<organism evidence="15 16">
    <name type="scientific">Neogobius melanostomus</name>
    <name type="common">round goby</name>
    <dbReference type="NCBI Taxonomy" id="47308"/>
    <lineage>
        <taxon>Eukaryota</taxon>
        <taxon>Metazoa</taxon>
        <taxon>Chordata</taxon>
        <taxon>Craniata</taxon>
        <taxon>Vertebrata</taxon>
        <taxon>Euteleostomi</taxon>
        <taxon>Actinopterygii</taxon>
        <taxon>Neopterygii</taxon>
        <taxon>Teleostei</taxon>
        <taxon>Neoteleostei</taxon>
        <taxon>Acanthomorphata</taxon>
        <taxon>Gobiaria</taxon>
        <taxon>Gobiiformes</taxon>
        <taxon>Gobioidei</taxon>
        <taxon>Gobiidae</taxon>
        <taxon>Benthophilinae</taxon>
        <taxon>Neogobiini</taxon>
        <taxon>Neogobius</taxon>
    </lineage>
</organism>
<name>A0A8C6SSK5_9GOBI</name>
<dbReference type="GO" id="GO:0005886">
    <property type="term" value="C:plasma membrane"/>
    <property type="evidence" value="ECO:0007669"/>
    <property type="project" value="UniProtKB-SubCell"/>
</dbReference>
<dbReference type="PANTHER" id="PTHR26451:SF885">
    <property type="entry name" value="OLFACTORY RECEPTOR"/>
    <property type="match status" value="1"/>
</dbReference>
<dbReference type="Ensembl" id="ENSNMLT00000010888.1">
    <property type="protein sequence ID" value="ENSNMLP00000009633.1"/>
    <property type="gene ID" value="ENSNMLG00000006687.1"/>
</dbReference>
<accession>A0A8C6SSK5</accession>
<keyword evidence="4 13" id="KW-0812">Transmembrane</keyword>
<dbReference type="Proteomes" id="UP000694523">
    <property type="component" value="Unplaced"/>
</dbReference>
<dbReference type="GO" id="GO:0004930">
    <property type="term" value="F:G protein-coupled receptor activity"/>
    <property type="evidence" value="ECO:0007669"/>
    <property type="project" value="UniProtKB-KW"/>
</dbReference>
<evidence type="ECO:0000256" key="13">
    <source>
        <dbReference type="SAM" id="Phobius"/>
    </source>
</evidence>
<dbReference type="PROSITE" id="PS00237">
    <property type="entry name" value="G_PROTEIN_RECEP_F1_1"/>
    <property type="match status" value="1"/>
</dbReference>
<dbReference type="PANTHER" id="PTHR26451">
    <property type="entry name" value="G_PROTEIN_RECEP_F1_2 DOMAIN-CONTAINING PROTEIN"/>
    <property type="match status" value="1"/>
</dbReference>
<dbReference type="GO" id="GO:0004984">
    <property type="term" value="F:olfactory receptor activity"/>
    <property type="evidence" value="ECO:0007669"/>
    <property type="project" value="InterPro"/>
</dbReference>
<dbReference type="PRINTS" id="PR00245">
    <property type="entry name" value="OLFACTORYR"/>
</dbReference>
<evidence type="ECO:0000313" key="15">
    <source>
        <dbReference type="Ensembl" id="ENSNMLP00000009633.1"/>
    </source>
</evidence>
<dbReference type="SUPFAM" id="SSF81321">
    <property type="entry name" value="Family A G protein-coupled receptor-like"/>
    <property type="match status" value="1"/>
</dbReference>
<feature type="transmembrane region" description="Helical" evidence="13">
    <location>
        <begin position="23"/>
        <end position="46"/>
    </location>
</feature>
<feature type="transmembrane region" description="Helical" evidence="13">
    <location>
        <begin position="96"/>
        <end position="118"/>
    </location>
</feature>
<keyword evidence="10" id="KW-0675">Receptor</keyword>
<keyword evidence="16" id="KW-1185">Reference proteome</keyword>
<feature type="transmembrane region" description="Helical" evidence="13">
    <location>
        <begin position="238"/>
        <end position="257"/>
    </location>
</feature>
<keyword evidence="6 13" id="KW-1133">Transmembrane helix</keyword>
<evidence type="ECO:0000256" key="3">
    <source>
        <dbReference type="ARBA" id="ARBA00022606"/>
    </source>
</evidence>
<evidence type="ECO:0000313" key="16">
    <source>
        <dbReference type="Proteomes" id="UP000694523"/>
    </source>
</evidence>
<keyword evidence="8 13" id="KW-0472">Membrane</keyword>
<dbReference type="Gene3D" id="1.20.1070.10">
    <property type="entry name" value="Rhodopsin 7-helix transmembrane proteins"/>
    <property type="match status" value="1"/>
</dbReference>
<evidence type="ECO:0000256" key="10">
    <source>
        <dbReference type="ARBA" id="ARBA00023170"/>
    </source>
</evidence>
<evidence type="ECO:0000256" key="4">
    <source>
        <dbReference type="ARBA" id="ARBA00022692"/>
    </source>
</evidence>
<keyword evidence="11" id="KW-0325">Glycoprotein</keyword>
<evidence type="ECO:0000256" key="5">
    <source>
        <dbReference type="ARBA" id="ARBA00022725"/>
    </source>
</evidence>
<evidence type="ECO:0000256" key="12">
    <source>
        <dbReference type="ARBA" id="ARBA00023224"/>
    </source>
</evidence>
<feature type="transmembrane region" description="Helical" evidence="13">
    <location>
        <begin position="139"/>
        <end position="162"/>
    </location>
</feature>
<evidence type="ECO:0000256" key="11">
    <source>
        <dbReference type="ARBA" id="ARBA00023180"/>
    </source>
</evidence>
<keyword evidence="2" id="KW-1003">Cell membrane</keyword>
<reference evidence="15" key="1">
    <citation type="submission" date="2025-08" db="UniProtKB">
        <authorList>
            <consortium name="Ensembl"/>
        </authorList>
    </citation>
    <scope>IDENTIFICATION</scope>
</reference>
<dbReference type="InterPro" id="IPR000276">
    <property type="entry name" value="GPCR_Rhodpsn"/>
</dbReference>
<dbReference type="InterPro" id="IPR000725">
    <property type="entry name" value="Olfact_rcpt"/>
</dbReference>
<feature type="transmembrane region" description="Helical" evidence="13">
    <location>
        <begin position="195"/>
        <end position="217"/>
    </location>
</feature>
<evidence type="ECO:0000256" key="7">
    <source>
        <dbReference type="ARBA" id="ARBA00023040"/>
    </source>
</evidence>
<evidence type="ECO:0000256" key="2">
    <source>
        <dbReference type="ARBA" id="ARBA00022475"/>
    </source>
</evidence>
<keyword evidence="12" id="KW-0807">Transducer</keyword>
<feature type="domain" description="G-protein coupled receptors family 1 profile" evidence="14">
    <location>
        <begin position="39"/>
        <end position="290"/>
    </location>
</feature>
<proteinExistence type="predicted"/>
<dbReference type="PROSITE" id="PS50262">
    <property type="entry name" value="G_PROTEIN_RECEP_F1_2"/>
    <property type="match status" value="1"/>
</dbReference>
<protein>
    <recommendedName>
        <fullName evidence="14">G-protein coupled receptors family 1 profile domain-containing protein</fullName>
    </recommendedName>
</protein>
<evidence type="ECO:0000256" key="6">
    <source>
        <dbReference type="ARBA" id="ARBA00022989"/>
    </source>
</evidence>
<dbReference type="Pfam" id="PF13853">
    <property type="entry name" value="7tm_4"/>
    <property type="match status" value="1"/>
</dbReference>
<evidence type="ECO:0000256" key="8">
    <source>
        <dbReference type="ARBA" id="ARBA00023136"/>
    </source>
</evidence>
<dbReference type="InterPro" id="IPR017452">
    <property type="entry name" value="GPCR_Rhodpsn_7TM"/>
</dbReference>
<evidence type="ECO:0000256" key="9">
    <source>
        <dbReference type="ARBA" id="ARBA00023157"/>
    </source>
</evidence>
<dbReference type="AlphaFoldDB" id="A0A8C6SSK5"/>
<keyword evidence="5" id="KW-0552">Olfaction</keyword>
<feature type="transmembrane region" description="Helical" evidence="13">
    <location>
        <begin position="58"/>
        <end position="84"/>
    </location>
</feature>
<keyword evidence="9" id="KW-1015">Disulfide bond</keyword>
<dbReference type="GO" id="GO:0005549">
    <property type="term" value="F:odorant binding"/>
    <property type="evidence" value="ECO:0007669"/>
    <property type="project" value="TreeGrafter"/>
</dbReference>
<comment type="subcellular location">
    <subcellularLocation>
        <location evidence="1">Cell membrane</location>
        <topology evidence="1">Multi-pass membrane protein</topology>
    </subcellularLocation>
</comment>
<evidence type="ECO:0000256" key="1">
    <source>
        <dbReference type="ARBA" id="ARBA00004651"/>
    </source>
</evidence>
<dbReference type="InterPro" id="IPR052921">
    <property type="entry name" value="GPCR1_Superfamily_Member"/>
</dbReference>
<keyword evidence="7" id="KW-0297">G-protein coupled receptor</keyword>
<dbReference type="FunFam" id="1.20.1070.10:FF:000024">
    <property type="entry name" value="Olfactory receptor"/>
    <property type="match status" value="1"/>
</dbReference>
<keyword evidence="3" id="KW-0716">Sensory transduction</keyword>